<dbReference type="AlphaFoldDB" id="A0A2S1U233"/>
<dbReference type="EMBL" id="MG543473">
    <property type="protein sequence ID" value="AWI67991.1"/>
    <property type="molecule type" value="Genomic_DNA"/>
</dbReference>
<evidence type="ECO:0000313" key="2">
    <source>
        <dbReference type="EMBL" id="AWI67991.1"/>
    </source>
</evidence>
<keyword evidence="1" id="KW-1133">Transmembrane helix</keyword>
<gene>
    <name evidence="2" type="primary">ATP8</name>
</gene>
<dbReference type="CTD" id="4509"/>
<accession>A0A2S1U233</accession>
<reference evidence="2" key="1">
    <citation type="journal article" date="2018" name="PLoS ONE">
        <title>Comparative analyses of the complete mitochondrial genomes of Dosinia clams and their phylogenetic position within Veneridae.</title>
        <authorList>
            <person name="Lv C."/>
            <person name="Li Q."/>
            <person name="Kong L."/>
        </authorList>
    </citation>
    <scope>NUCLEOTIDE SEQUENCE</scope>
</reference>
<evidence type="ECO:0000256" key="1">
    <source>
        <dbReference type="SAM" id="Phobius"/>
    </source>
</evidence>
<protein>
    <submittedName>
        <fullName evidence="2">ATP synthase F0 subunit 8</fullName>
    </submittedName>
</protein>
<proteinExistence type="predicted"/>
<organism evidence="2">
    <name type="scientific">Dosinia altior</name>
    <dbReference type="NCBI Taxonomy" id="2184472"/>
    <lineage>
        <taxon>Eukaryota</taxon>
        <taxon>Metazoa</taxon>
        <taxon>Spiralia</taxon>
        <taxon>Lophotrochozoa</taxon>
        <taxon>Mollusca</taxon>
        <taxon>Bivalvia</taxon>
        <taxon>Autobranchia</taxon>
        <taxon>Heteroconchia</taxon>
        <taxon>Euheterodonta</taxon>
        <taxon>Imparidentia</taxon>
        <taxon>Neoheterodontei</taxon>
        <taxon>Venerida</taxon>
        <taxon>Veneroidea</taxon>
        <taxon>Veneridae</taxon>
        <taxon>Dosinia</taxon>
    </lineage>
</organism>
<feature type="transmembrane region" description="Helical" evidence="1">
    <location>
        <begin position="6"/>
        <end position="30"/>
    </location>
</feature>
<dbReference type="GeneID" id="36951337"/>
<geneLocation type="mitochondrion" evidence="2"/>
<keyword evidence="1" id="KW-0812">Transmembrane</keyword>
<name>A0A2S1U233_9BIVA</name>
<keyword evidence="2" id="KW-0496">Mitochondrion</keyword>
<keyword evidence="1" id="KW-0472">Membrane</keyword>
<sequence length="37" mass="4674">MPQFAPMFSVLIFIYLWWVFVYIFCVLWWASKRSYSF</sequence>
<dbReference type="RefSeq" id="YP_009491821.1">
    <property type="nucleotide sequence ID" value="NC_037916.1"/>
</dbReference>